<dbReference type="EMBL" id="MCFL01000080">
    <property type="protein sequence ID" value="ORZ30595.1"/>
    <property type="molecule type" value="Genomic_DNA"/>
</dbReference>
<comment type="caution">
    <text evidence="1">The sequence shown here is derived from an EMBL/GenBank/DDBJ whole genome shotgun (WGS) entry which is preliminary data.</text>
</comment>
<feature type="non-terminal residue" evidence="1">
    <location>
        <position position="96"/>
    </location>
</feature>
<sequence length="96" mass="10804">MPFRQSRACTWAPRASGTRAVWDSWSTFRARPVTRLWLRQSISCSVFNASDGEMGDSWPIQIGSLLAPRHTVHFFPFVTLFSTASIDLLMKIGDNG</sequence>
<keyword evidence="2" id="KW-1185">Reference proteome</keyword>
<protein>
    <submittedName>
        <fullName evidence="1">Uncharacterized protein</fullName>
    </submittedName>
</protein>
<evidence type="ECO:0000313" key="2">
    <source>
        <dbReference type="Proteomes" id="UP000193411"/>
    </source>
</evidence>
<gene>
    <name evidence="1" type="ORF">BCR44DRAFT_1444395</name>
</gene>
<dbReference type="Proteomes" id="UP000193411">
    <property type="component" value="Unassembled WGS sequence"/>
</dbReference>
<evidence type="ECO:0000313" key="1">
    <source>
        <dbReference type="EMBL" id="ORZ30595.1"/>
    </source>
</evidence>
<dbReference type="AlphaFoldDB" id="A0A1Y2H7V8"/>
<organism evidence="1 2">
    <name type="scientific">Catenaria anguillulae PL171</name>
    <dbReference type="NCBI Taxonomy" id="765915"/>
    <lineage>
        <taxon>Eukaryota</taxon>
        <taxon>Fungi</taxon>
        <taxon>Fungi incertae sedis</taxon>
        <taxon>Blastocladiomycota</taxon>
        <taxon>Blastocladiomycetes</taxon>
        <taxon>Blastocladiales</taxon>
        <taxon>Catenariaceae</taxon>
        <taxon>Catenaria</taxon>
    </lineage>
</organism>
<reference evidence="1 2" key="1">
    <citation type="submission" date="2016-07" db="EMBL/GenBank/DDBJ databases">
        <title>Pervasive Adenine N6-methylation of Active Genes in Fungi.</title>
        <authorList>
            <consortium name="DOE Joint Genome Institute"/>
            <person name="Mondo S.J."/>
            <person name="Dannebaum R.O."/>
            <person name="Kuo R.C."/>
            <person name="Labutti K."/>
            <person name="Haridas S."/>
            <person name="Kuo A."/>
            <person name="Salamov A."/>
            <person name="Ahrendt S.R."/>
            <person name="Lipzen A."/>
            <person name="Sullivan W."/>
            <person name="Andreopoulos W.B."/>
            <person name="Clum A."/>
            <person name="Lindquist E."/>
            <person name="Daum C."/>
            <person name="Ramamoorthy G.K."/>
            <person name="Gryganskyi A."/>
            <person name="Culley D."/>
            <person name="Magnuson J.K."/>
            <person name="James T.Y."/>
            <person name="O'Malley M.A."/>
            <person name="Stajich J.E."/>
            <person name="Spatafora J.W."/>
            <person name="Visel A."/>
            <person name="Grigoriev I.V."/>
        </authorList>
    </citation>
    <scope>NUCLEOTIDE SEQUENCE [LARGE SCALE GENOMIC DNA]</scope>
    <source>
        <strain evidence="1 2">PL171</strain>
    </source>
</reference>
<proteinExistence type="predicted"/>
<name>A0A1Y2H7V8_9FUNG</name>
<accession>A0A1Y2H7V8</accession>